<feature type="domain" description="AAA+ ATPase" evidence="2">
    <location>
        <begin position="181"/>
        <end position="308"/>
    </location>
</feature>
<dbReference type="PaxDb" id="195103-CPF_2940"/>
<protein>
    <submittedName>
        <fullName evidence="3">DNA replication protein DnaC</fullName>
    </submittedName>
</protein>
<dbReference type="InterPro" id="IPR027417">
    <property type="entry name" value="P-loop_NTPase"/>
</dbReference>
<evidence type="ECO:0000256" key="1">
    <source>
        <dbReference type="SAM" id="Coils"/>
    </source>
</evidence>
<dbReference type="Gene3D" id="3.40.50.300">
    <property type="entry name" value="P-loop containing nucleotide triphosphate hydrolases"/>
    <property type="match status" value="1"/>
</dbReference>
<dbReference type="STRING" id="195103.CPF_2940"/>
<proteinExistence type="predicted"/>
<gene>
    <name evidence="3" type="ordered locus">CPF_2940</name>
</gene>
<reference evidence="3 4" key="1">
    <citation type="journal article" date="2006" name="Genome Res.">
        <title>Skewed genomic variability in strains of the toxigenic bacterial pathogen, Clostridium perfringens.</title>
        <authorList>
            <person name="Myers G.S."/>
            <person name="Rasko D.A."/>
            <person name="Cheung J.K."/>
            <person name="Ravel J."/>
            <person name="Seshadri R."/>
            <person name="Deboy R.T."/>
            <person name="Ren Q."/>
            <person name="Varga J."/>
            <person name="Awad M.M."/>
            <person name="Brinkac L.M."/>
            <person name="Daugherty S.C."/>
            <person name="Haft D.H."/>
            <person name="Dodson R.J."/>
            <person name="Madupu R."/>
            <person name="Nelson W.C."/>
            <person name="Rosovitz M.J."/>
            <person name="Sullivan S.A."/>
            <person name="Khouri H."/>
            <person name="Dimitrov G.I."/>
            <person name="Watkins K.L."/>
            <person name="Mulligan S."/>
            <person name="Benton J."/>
            <person name="Radune D."/>
            <person name="Fisher D.J."/>
            <person name="Atkins H.S."/>
            <person name="Hiscox T."/>
            <person name="Jost B.H."/>
            <person name="Billington S.J."/>
            <person name="Songer J.G."/>
            <person name="McClane B.A."/>
            <person name="Titball R.W."/>
            <person name="Rood J.I."/>
            <person name="Melville S.B."/>
            <person name="Paulsen I.T."/>
        </authorList>
    </citation>
    <scope>NUCLEOTIDE SEQUENCE [LARGE SCALE GENOMIC DNA]</scope>
    <source>
        <strain evidence="4">ATCC 13124 / DSM 756 / JCM 1290 / NCIMB 6125 / NCTC 8237 / S 107 / Type A</strain>
    </source>
</reference>
<dbReference type="Pfam" id="PF01695">
    <property type="entry name" value="IstB_IS21"/>
    <property type="match status" value="1"/>
</dbReference>
<evidence type="ECO:0000313" key="4">
    <source>
        <dbReference type="Proteomes" id="UP000001823"/>
    </source>
</evidence>
<accession>A0A0H2YRX1</accession>
<dbReference type="GO" id="GO:0006260">
    <property type="term" value="P:DNA replication"/>
    <property type="evidence" value="ECO:0007669"/>
    <property type="project" value="TreeGrafter"/>
</dbReference>
<dbReference type="GO" id="GO:0005524">
    <property type="term" value="F:ATP binding"/>
    <property type="evidence" value="ECO:0007669"/>
    <property type="project" value="InterPro"/>
</dbReference>
<dbReference type="GeneID" id="93000781"/>
<evidence type="ECO:0000313" key="3">
    <source>
        <dbReference type="EMBL" id="ABG83774.1"/>
    </source>
</evidence>
<dbReference type="Proteomes" id="UP000001823">
    <property type="component" value="Chromosome"/>
</dbReference>
<evidence type="ECO:0000259" key="2">
    <source>
        <dbReference type="SMART" id="SM00382"/>
    </source>
</evidence>
<feature type="coiled-coil region" evidence="1">
    <location>
        <begin position="58"/>
        <end position="85"/>
    </location>
</feature>
<dbReference type="HOGENOM" id="CLU_062999_0_0_9"/>
<dbReference type="PANTHER" id="PTHR30050">
    <property type="entry name" value="CHROMOSOMAL REPLICATION INITIATOR PROTEIN DNAA"/>
    <property type="match status" value="1"/>
</dbReference>
<dbReference type="NCBIfam" id="NF005304">
    <property type="entry name" value="PRK06835.1"/>
    <property type="match status" value="1"/>
</dbReference>
<dbReference type="AlphaFoldDB" id="A0A0H2YRX1"/>
<dbReference type="EMBL" id="CP000246">
    <property type="protein sequence ID" value="ABG83774.1"/>
    <property type="molecule type" value="Genomic_DNA"/>
</dbReference>
<dbReference type="SMART" id="SM00382">
    <property type="entry name" value="AAA"/>
    <property type="match status" value="1"/>
</dbReference>
<dbReference type="RefSeq" id="WP_003456704.1">
    <property type="nucleotide sequence ID" value="NC_008261.1"/>
</dbReference>
<dbReference type="PANTHER" id="PTHR30050:SF4">
    <property type="entry name" value="ATP-BINDING PROTEIN RV3427C IN INSERTION SEQUENCE-RELATED"/>
    <property type="match status" value="1"/>
</dbReference>
<keyword evidence="1" id="KW-0175">Coiled coil</keyword>
<dbReference type="eggNOG" id="COG1484">
    <property type="taxonomic scope" value="Bacteria"/>
</dbReference>
<sequence>MIKGYKSQLMDMYEKIRQKEKSNLANRQKELKEKLPQVFEYEREINKLSLKLSMLALRKHEKESFEKLKKEIENLRDEKDQLLAMSGYPKDYLDMHYTCQSCKDTGYIGTKKCICYKKKLVDIYYENSHMADALKLNNFSKFDINVFSPLNNGNEKYSPRENMQIIIDKMVNGYIPKFDKHNENILFYGSPGTGKTFLTYCIAKELLDNGFLVVYRTSDELIRNLREIRFNNDHELEDLLINCDLLVIDDLGAEQITDFSTTELFTLLNKKILLNKKMIISTNLNLPELKQAYAERITSRLLGNFLLFKTYGDDIRIKKNLQKRKNTPYLT</sequence>
<dbReference type="KEGG" id="cpf:CPF_2940"/>
<dbReference type="InterPro" id="IPR003593">
    <property type="entry name" value="AAA+_ATPase"/>
</dbReference>
<dbReference type="SUPFAM" id="SSF52540">
    <property type="entry name" value="P-loop containing nucleoside triphosphate hydrolases"/>
    <property type="match status" value="1"/>
</dbReference>
<keyword evidence="4" id="KW-1185">Reference proteome</keyword>
<dbReference type="InterPro" id="IPR002611">
    <property type="entry name" value="IstB_ATP-bd"/>
</dbReference>
<organism evidence="3 4">
    <name type="scientific">Clostridium perfringens (strain ATCC 13124 / DSM 756 / JCM 1290 / NCIMB 6125 / NCTC 8237 / Type A)</name>
    <dbReference type="NCBI Taxonomy" id="195103"/>
    <lineage>
        <taxon>Bacteria</taxon>
        <taxon>Bacillati</taxon>
        <taxon>Bacillota</taxon>
        <taxon>Clostridia</taxon>
        <taxon>Eubacteriales</taxon>
        <taxon>Clostridiaceae</taxon>
        <taxon>Clostridium</taxon>
    </lineage>
</organism>
<dbReference type="CDD" id="cd00009">
    <property type="entry name" value="AAA"/>
    <property type="match status" value="1"/>
</dbReference>
<name>A0A0H2YRX1_CLOP1</name>